<name>A0AAE9EXG9_CAEBR</name>
<reference evidence="3 4" key="1">
    <citation type="submission" date="2022-04" db="EMBL/GenBank/DDBJ databases">
        <title>Chromosome-level reference genomes for two strains of Caenorhabditis briggsae: an improved platform for comparative genomics.</title>
        <authorList>
            <person name="Stevens L."/>
            <person name="Andersen E."/>
        </authorList>
    </citation>
    <scope>NUCLEOTIDE SEQUENCE [LARGE SCALE GENOMIC DNA]</scope>
    <source>
        <strain evidence="3">VX34</strain>
        <tissue evidence="3">Whole-organism</tissue>
    </source>
</reference>
<dbReference type="GO" id="GO:0005230">
    <property type="term" value="F:extracellular ligand-gated monoatomic ion channel activity"/>
    <property type="evidence" value="ECO:0007669"/>
    <property type="project" value="InterPro"/>
</dbReference>
<dbReference type="AlphaFoldDB" id="A0AAE9EXG9"/>
<keyword evidence="1" id="KW-0812">Transmembrane</keyword>
<evidence type="ECO:0000313" key="3">
    <source>
        <dbReference type="EMBL" id="UMM30887.1"/>
    </source>
</evidence>
<feature type="transmembrane region" description="Helical" evidence="1">
    <location>
        <begin position="302"/>
        <end position="322"/>
    </location>
</feature>
<dbReference type="InterPro" id="IPR006202">
    <property type="entry name" value="Neur_chan_lig-bd"/>
</dbReference>
<keyword evidence="4" id="KW-1185">Reference proteome</keyword>
<dbReference type="GO" id="GO:0016020">
    <property type="term" value="C:membrane"/>
    <property type="evidence" value="ECO:0007669"/>
    <property type="project" value="InterPro"/>
</dbReference>
<dbReference type="Pfam" id="PF02931">
    <property type="entry name" value="Neur_chan_LBD"/>
    <property type="match status" value="1"/>
</dbReference>
<protein>
    <recommendedName>
        <fullName evidence="2">Neurotransmitter-gated ion-channel ligand-binding domain-containing protein</fullName>
    </recommendedName>
</protein>
<dbReference type="EMBL" id="CP092623">
    <property type="protein sequence ID" value="UMM30887.1"/>
    <property type="molecule type" value="Genomic_DNA"/>
</dbReference>
<evidence type="ECO:0000256" key="1">
    <source>
        <dbReference type="SAM" id="Phobius"/>
    </source>
</evidence>
<keyword evidence="1" id="KW-0472">Membrane</keyword>
<feature type="transmembrane region" description="Helical" evidence="1">
    <location>
        <begin position="245"/>
        <end position="266"/>
    </location>
</feature>
<dbReference type="SUPFAM" id="SSF63712">
    <property type="entry name" value="Nicotinic receptor ligand binding domain-like"/>
    <property type="match status" value="1"/>
</dbReference>
<feature type="domain" description="Neurotransmitter-gated ion-channel ligand-binding" evidence="2">
    <location>
        <begin position="71"/>
        <end position="200"/>
    </location>
</feature>
<sequence>MKFFELSKKRNNLRRYLHNAPNLSVDLVASKKIGMNSTTMNCSSLLILLCCSFQLATCISQNELNELSRKFKYYHAAVRPAAPDNFVSDRNGTFFNIPVEMHLMATRIVNRNLYLEVIIAMTWIDERLRLRELKDRFPMPLEYPTWHPSLVFSPTVTSKHTTLAPTTGTMNSYSTIKTTVECQTNAWKYPFESFTCTVSVVPEGDETLTVTQFHDLRSDTQKLLTNVFLGDYPSCSLEFIFRSEWPRALLSTFLPSILIVSSVFFAQWKRRKIQILVSLAAMVGILIMLSSQRPYTATTLMDLWLCSNFIHSVFLVLIDLTLPARRVRYTLMVHVDEEKKQANPVKIMTTSETEHTGPLRFVNHVIDYLMKKEYKPTTTVVTACPGPTPIQRQITTAMLGNRKRAALFCVFCSYLLFLLIYATIVIAID</sequence>
<accession>A0AAE9EXG9</accession>
<dbReference type="InterPro" id="IPR036734">
    <property type="entry name" value="Neur_chan_lig-bd_sf"/>
</dbReference>
<proteinExistence type="predicted"/>
<gene>
    <name evidence="3" type="ORF">L5515_012588</name>
</gene>
<dbReference type="Gene3D" id="2.70.170.10">
    <property type="entry name" value="Neurotransmitter-gated ion-channel ligand-binding domain"/>
    <property type="match status" value="1"/>
</dbReference>
<evidence type="ECO:0000259" key="2">
    <source>
        <dbReference type="Pfam" id="PF02931"/>
    </source>
</evidence>
<feature type="transmembrane region" description="Helical" evidence="1">
    <location>
        <begin position="405"/>
        <end position="428"/>
    </location>
</feature>
<dbReference type="Proteomes" id="UP000829354">
    <property type="component" value="Chromosome IV"/>
</dbReference>
<evidence type="ECO:0000313" key="4">
    <source>
        <dbReference type="Proteomes" id="UP000829354"/>
    </source>
</evidence>
<keyword evidence="1" id="KW-1133">Transmembrane helix</keyword>
<feature type="transmembrane region" description="Helical" evidence="1">
    <location>
        <begin position="273"/>
        <end position="290"/>
    </location>
</feature>
<organism evidence="3 4">
    <name type="scientific">Caenorhabditis briggsae</name>
    <dbReference type="NCBI Taxonomy" id="6238"/>
    <lineage>
        <taxon>Eukaryota</taxon>
        <taxon>Metazoa</taxon>
        <taxon>Ecdysozoa</taxon>
        <taxon>Nematoda</taxon>
        <taxon>Chromadorea</taxon>
        <taxon>Rhabditida</taxon>
        <taxon>Rhabditina</taxon>
        <taxon>Rhabditomorpha</taxon>
        <taxon>Rhabditoidea</taxon>
        <taxon>Rhabditidae</taxon>
        <taxon>Peloderinae</taxon>
        <taxon>Caenorhabditis</taxon>
    </lineage>
</organism>